<evidence type="ECO:0000313" key="1">
    <source>
        <dbReference type="EMBL" id="SDP89399.1"/>
    </source>
</evidence>
<reference evidence="2" key="1">
    <citation type="submission" date="2016-10" db="EMBL/GenBank/DDBJ databases">
        <authorList>
            <person name="Varghese N."/>
            <person name="Submissions S."/>
        </authorList>
    </citation>
    <scope>NUCLEOTIDE SEQUENCE [LARGE SCALE GENOMIC DNA]</scope>
    <source>
        <strain evidence="2">DSM 46732</strain>
    </source>
</reference>
<evidence type="ECO:0000313" key="2">
    <source>
        <dbReference type="Proteomes" id="UP000199497"/>
    </source>
</evidence>
<name>A0A1H0WF42_9ACTN</name>
<gene>
    <name evidence="1" type="ORF">SAMN04487905_11213</name>
</gene>
<accession>A0A1H0WF42</accession>
<keyword evidence="2" id="KW-1185">Reference proteome</keyword>
<dbReference type="InterPro" id="IPR012349">
    <property type="entry name" value="Split_barrel_FMN-bd"/>
</dbReference>
<dbReference type="STRING" id="405564.SAMN04487905_11213"/>
<protein>
    <submittedName>
        <fullName evidence="1">Deazaflavin-dependent oxidoreductase, nitroreductase family</fullName>
    </submittedName>
</protein>
<dbReference type="RefSeq" id="WP_170837553.1">
    <property type="nucleotide sequence ID" value="NZ_FNJR01000012.1"/>
</dbReference>
<dbReference type="GO" id="GO:0016491">
    <property type="term" value="F:oxidoreductase activity"/>
    <property type="evidence" value="ECO:0007669"/>
    <property type="project" value="InterPro"/>
</dbReference>
<dbReference type="EMBL" id="FNJR01000012">
    <property type="protein sequence ID" value="SDP89399.1"/>
    <property type="molecule type" value="Genomic_DNA"/>
</dbReference>
<organism evidence="1 2">
    <name type="scientific">Actinopolyspora xinjiangensis</name>
    <dbReference type="NCBI Taxonomy" id="405564"/>
    <lineage>
        <taxon>Bacteria</taxon>
        <taxon>Bacillati</taxon>
        <taxon>Actinomycetota</taxon>
        <taxon>Actinomycetes</taxon>
        <taxon>Actinopolysporales</taxon>
        <taxon>Actinopolysporaceae</taxon>
        <taxon>Actinopolyspora</taxon>
    </lineage>
</organism>
<dbReference type="Gene3D" id="2.30.110.10">
    <property type="entry name" value="Electron Transport, Fmn-binding Protein, Chain A"/>
    <property type="match status" value="1"/>
</dbReference>
<dbReference type="NCBIfam" id="TIGR00026">
    <property type="entry name" value="hi_GC_TIGR00026"/>
    <property type="match status" value="1"/>
</dbReference>
<dbReference type="InterPro" id="IPR004378">
    <property type="entry name" value="F420H2_quin_Rdtase"/>
</dbReference>
<proteinExistence type="predicted"/>
<dbReference type="AlphaFoldDB" id="A0A1H0WF42"/>
<dbReference type="Proteomes" id="UP000199497">
    <property type="component" value="Unassembled WGS sequence"/>
</dbReference>
<sequence length="162" mass="18471">MSITRHGPRGLLRRALRAPVRLYRRDLGWLLGHRFLYLVHRGRHSGRLRETVLEVVRYRPDTGEVVVVSGWGTSSQWYRNITSSPAVEIRVGGQHYRYPRQRVLDESETADLLAGYVRKHPHVARALARVTGRPLLSPEGRAELARRLPAVSFTPRDHVGSA</sequence>
<dbReference type="Pfam" id="PF04075">
    <property type="entry name" value="F420H2_quin_red"/>
    <property type="match status" value="1"/>
</dbReference>